<gene>
    <name evidence="2" type="ORF">DENOEST_2169</name>
</gene>
<dbReference type="KEGG" id="doe:DENOEST_2169"/>
<keyword evidence="3" id="KW-1185">Reference proteome</keyword>
<comment type="similarity">
    <text evidence="1">Belongs to the UPF0301 (AlgH) family.</text>
</comment>
<dbReference type="PANTHER" id="PTHR30327:SF1">
    <property type="entry name" value="UPF0301 PROTEIN YQGE"/>
    <property type="match status" value="1"/>
</dbReference>
<dbReference type="Gene3D" id="3.40.1740.10">
    <property type="entry name" value="VC0467-like"/>
    <property type="match status" value="1"/>
</dbReference>
<name>A0A6S6XWL3_9PROT</name>
<dbReference type="PANTHER" id="PTHR30327">
    <property type="entry name" value="UNCHARACTERIZED PROTEIN YQGE"/>
    <property type="match status" value="1"/>
</dbReference>
<dbReference type="EMBL" id="LR778301">
    <property type="protein sequence ID" value="CAB1369334.1"/>
    <property type="molecule type" value="Genomic_DNA"/>
</dbReference>
<dbReference type="PROSITE" id="PS51318">
    <property type="entry name" value="TAT"/>
    <property type="match status" value="1"/>
</dbReference>
<evidence type="ECO:0000256" key="1">
    <source>
        <dbReference type="ARBA" id="ARBA00009600"/>
    </source>
</evidence>
<dbReference type="RefSeq" id="WP_170228207.1">
    <property type="nucleotide sequence ID" value="NZ_LR778301.1"/>
</dbReference>
<organism evidence="2 3">
    <name type="scientific">Denitratisoma oestradiolicum</name>
    <dbReference type="NCBI Taxonomy" id="311182"/>
    <lineage>
        <taxon>Bacteria</taxon>
        <taxon>Pseudomonadati</taxon>
        <taxon>Pseudomonadota</taxon>
        <taxon>Betaproteobacteria</taxon>
        <taxon>Nitrosomonadales</taxon>
        <taxon>Sterolibacteriaceae</taxon>
        <taxon>Denitratisoma</taxon>
    </lineage>
</organism>
<dbReference type="AlphaFoldDB" id="A0A6S6XWL3"/>
<evidence type="ECO:0000313" key="2">
    <source>
        <dbReference type="EMBL" id="CAB1369334.1"/>
    </source>
</evidence>
<dbReference type="InterPro" id="IPR003774">
    <property type="entry name" value="AlgH-like"/>
</dbReference>
<dbReference type="InterPro" id="IPR006311">
    <property type="entry name" value="TAT_signal"/>
</dbReference>
<dbReference type="SUPFAM" id="SSF143456">
    <property type="entry name" value="VC0467-like"/>
    <property type="match status" value="1"/>
</dbReference>
<reference evidence="2 3" key="1">
    <citation type="submission" date="2020-03" db="EMBL/GenBank/DDBJ databases">
        <authorList>
            <consortium name="Genoscope - CEA"/>
            <person name="William W."/>
        </authorList>
    </citation>
    <scope>NUCLEOTIDE SEQUENCE [LARGE SCALE GENOMIC DNA]</scope>
    <source>
        <strain evidence="3">DSM 16959</strain>
    </source>
</reference>
<proteinExistence type="inferred from homology"/>
<sequence length="199" mass="22219">MPFMARRQFLLALGGGLLLTRFGPVALAQPATSTMLLVASSRLEDSRFRETVVLVTRHGRRQPMGLILNRPLGHRLGGIPGLPDNDGRLTLHIGGPVLPTQLVYLFLDTESPGSGALDLGQGLYMSFGHQLLTSLLYRRQPPKHLRLFLGFSSWGWGQLEQEIERGDWLVANLEPNKLFSDDPSRLWRDLVRQASERAT</sequence>
<dbReference type="Proteomes" id="UP000515733">
    <property type="component" value="Chromosome"/>
</dbReference>
<dbReference type="Pfam" id="PF02622">
    <property type="entry name" value="DUF179"/>
    <property type="match status" value="1"/>
</dbReference>
<dbReference type="GO" id="GO:0005829">
    <property type="term" value="C:cytosol"/>
    <property type="evidence" value="ECO:0007669"/>
    <property type="project" value="TreeGrafter"/>
</dbReference>
<evidence type="ECO:0000313" key="3">
    <source>
        <dbReference type="Proteomes" id="UP000515733"/>
    </source>
</evidence>
<protein>
    <submittedName>
        <fullName evidence="2">Uncharacterized protein</fullName>
    </submittedName>
</protein>
<accession>A0A6S6XWL3</accession>